<evidence type="ECO:0000256" key="1">
    <source>
        <dbReference type="SAM" id="MobiDB-lite"/>
    </source>
</evidence>
<proteinExistence type="predicted"/>
<evidence type="ECO:0000313" key="4">
    <source>
        <dbReference type="Proteomes" id="UP001594288"/>
    </source>
</evidence>
<evidence type="ECO:0000313" key="3">
    <source>
        <dbReference type="EMBL" id="MFC1799583.1"/>
    </source>
</evidence>
<organism evidence="3 4">
    <name type="scientific">Eiseniibacteriota bacterium</name>
    <dbReference type="NCBI Taxonomy" id="2212470"/>
    <lineage>
        <taxon>Bacteria</taxon>
        <taxon>Candidatus Eiseniibacteriota</taxon>
    </lineage>
</organism>
<reference evidence="3 4" key="1">
    <citation type="submission" date="2024-09" db="EMBL/GenBank/DDBJ databases">
        <authorList>
            <person name="D'Angelo T."/>
        </authorList>
    </citation>
    <scope>NUCLEOTIDE SEQUENCE [LARGE SCALE GENOMIC DNA]</scope>
    <source>
        <strain evidence="3">SAG AM-311-F02</strain>
    </source>
</reference>
<feature type="domain" description="FlgD/Vpr Ig-like" evidence="2">
    <location>
        <begin position="74"/>
        <end position="133"/>
    </location>
</feature>
<dbReference type="InterPro" id="IPR025965">
    <property type="entry name" value="FlgD/Vpr_Ig-like"/>
</dbReference>
<gene>
    <name evidence="3" type="ORF">ACFL2Z_01565</name>
</gene>
<sequence length="149" mass="15781">MGSAGAQASNTEYGTSGTLAQPTPIGVAAGSAEILYAGFWWKPGWTASVLDAGPDEAPAYGLHQNHPNPFGRSTSIGFSLAAQCHAKMAVYDVTGRELRCLIDGLAPAGNHTITWDGRDESGATVSPGVYFYRLNTGTFQMVRKLIFIK</sequence>
<dbReference type="EMBL" id="JBHPEI010000014">
    <property type="protein sequence ID" value="MFC1799583.1"/>
    <property type="molecule type" value="Genomic_DNA"/>
</dbReference>
<keyword evidence="4" id="KW-1185">Reference proteome</keyword>
<comment type="caution">
    <text evidence="3">The sequence shown here is derived from an EMBL/GenBank/DDBJ whole genome shotgun (WGS) entry which is preliminary data.</text>
</comment>
<evidence type="ECO:0000259" key="2">
    <source>
        <dbReference type="Pfam" id="PF13860"/>
    </source>
</evidence>
<protein>
    <submittedName>
        <fullName evidence="3">FlgD immunoglobulin-like domain containing protein</fullName>
    </submittedName>
</protein>
<accession>A0ABV6YNF1</accession>
<dbReference type="Pfam" id="PF13860">
    <property type="entry name" value="FlgD_ig"/>
    <property type="match status" value="1"/>
</dbReference>
<dbReference type="Gene3D" id="2.60.40.4070">
    <property type="match status" value="1"/>
</dbReference>
<dbReference type="NCBIfam" id="TIGR04183">
    <property type="entry name" value="Por_Secre_tail"/>
    <property type="match status" value="1"/>
</dbReference>
<dbReference type="InterPro" id="IPR026444">
    <property type="entry name" value="Secre_tail"/>
</dbReference>
<dbReference type="Proteomes" id="UP001594288">
    <property type="component" value="Unassembled WGS sequence"/>
</dbReference>
<feature type="region of interest" description="Disordered" evidence="1">
    <location>
        <begin position="1"/>
        <end position="20"/>
    </location>
</feature>
<name>A0ABV6YNF1_UNCEI</name>